<keyword evidence="3" id="KW-1185">Reference proteome</keyword>
<comment type="caution">
    <text evidence="2">The sequence shown here is derived from an EMBL/GenBank/DDBJ whole genome shotgun (WGS) entry which is preliminary data.</text>
</comment>
<feature type="region of interest" description="Disordered" evidence="1">
    <location>
        <begin position="133"/>
        <end position="153"/>
    </location>
</feature>
<accession>A0AAD7ITB9</accession>
<name>A0AAD7ITB9_9AGAR</name>
<feature type="region of interest" description="Disordered" evidence="1">
    <location>
        <begin position="60"/>
        <end position="84"/>
    </location>
</feature>
<reference evidence="2" key="1">
    <citation type="submission" date="2023-03" db="EMBL/GenBank/DDBJ databases">
        <title>Massive genome expansion in bonnet fungi (Mycena s.s.) driven by repeated elements and novel gene families across ecological guilds.</title>
        <authorList>
            <consortium name="Lawrence Berkeley National Laboratory"/>
            <person name="Harder C.B."/>
            <person name="Miyauchi S."/>
            <person name="Viragh M."/>
            <person name="Kuo A."/>
            <person name="Thoen E."/>
            <person name="Andreopoulos B."/>
            <person name="Lu D."/>
            <person name="Skrede I."/>
            <person name="Drula E."/>
            <person name="Henrissat B."/>
            <person name="Morin E."/>
            <person name="Kohler A."/>
            <person name="Barry K."/>
            <person name="LaButti K."/>
            <person name="Morin E."/>
            <person name="Salamov A."/>
            <person name="Lipzen A."/>
            <person name="Mereny Z."/>
            <person name="Hegedus B."/>
            <person name="Baldrian P."/>
            <person name="Stursova M."/>
            <person name="Weitz H."/>
            <person name="Taylor A."/>
            <person name="Grigoriev I.V."/>
            <person name="Nagy L.G."/>
            <person name="Martin F."/>
            <person name="Kauserud H."/>
        </authorList>
    </citation>
    <scope>NUCLEOTIDE SEQUENCE</scope>
    <source>
        <strain evidence="2">CBHHK182m</strain>
    </source>
</reference>
<feature type="compositionally biased region" description="Basic and acidic residues" evidence="1">
    <location>
        <begin position="135"/>
        <end position="153"/>
    </location>
</feature>
<evidence type="ECO:0000256" key="1">
    <source>
        <dbReference type="SAM" id="MobiDB-lite"/>
    </source>
</evidence>
<dbReference type="AlphaFoldDB" id="A0AAD7ITB9"/>
<evidence type="ECO:0000313" key="3">
    <source>
        <dbReference type="Proteomes" id="UP001215598"/>
    </source>
</evidence>
<evidence type="ECO:0000313" key="2">
    <source>
        <dbReference type="EMBL" id="KAJ7749989.1"/>
    </source>
</evidence>
<protein>
    <submittedName>
        <fullName evidence="2">Uncharacterized protein</fullName>
    </submittedName>
</protein>
<sequence length="482" mass="53410">MAGIKNDLSGPGGMCGDYSHGYTTFCDENSKVTGLYAPESPRELPPMNCHEESQVIPRVSNGRKQPQIAGGFPRSLRACTPSENPREIYRAESRQIEKSTSFSFRLDNLDYCRYTSMQNEIPVPQTHGVAILRSGSDRTRDSGRAPRSSGDDRWDAAGRVLETLRAMELKVVVQESFMRDLRGTEVGAKGRARLRLDASEKEAVRKRREEAGGWARGSARFFFRKLRGLSQFFRKKIREKYFFFSGYKWPYLLNCCPGELLALGFGFPDLVYTRNGRDILGSHNGTPLRMGGARWWQEERENLKSDIVRFQNIEVLTRPSGNPVCSSMLRIRTNPPSSTAPSQATSPPSTPSAWPSSSSNTEVKTVYDIYALLPLVGALLSKHDNGTSSTRALFPFLGNVLGCDIAFGLEAGQLVGRIPPRRNNTFLSVFGPSTCPVPVALVHLVLAVLNQCPFVRRVGDVTDFATDAGTLADLVGGRERTR</sequence>
<feature type="compositionally biased region" description="Low complexity" evidence="1">
    <location>
        <begin position="335"/>
        <end position="359"/>
    </location>
</feature>
<feature type="region of interest" description="Disordered" evidence="1">
    <location>
        <begin position="328"/>
        <end position="359"/>
    </location>
</feature>
<proteinExistence type="predicted"/>
<dbReference type="EMBL" id="JARKIB010000067">
    <property type="protein sequence ID" value="KAJ7749989.1"/>
    <property type="molecule type" value="Genomic_DNA"/>
</dbReference>
<organism evidence="2 3">
    <name type="scientific">Mycena metata</name>
    <dbReference type="NCBI Taxonomy" id="1033252"/>
    <lineage>
        <taxon>Eukaryota</taxon>
        <taxon>Fungi</taxon>
        <taxon>Dikarya</taxon>
        <taxon>Basidiomycota</taxon>
        <taxon>Agaricomycotina</taxon>
        <taxon>Agaricomycetes</taxon>
        <taxon>Agaricomycetidae</taxon>
        <taxon>Agaricales</taxon>
        <taxon>Marasmiineae</taxon>
        <taxon>Mycenaceae</taxon>
        <taxon>Mycena</taxon>
    </lineage>
</organism>
<gene>
    <name evidence="2" type="ORF">B0H16DRAFT_1461007</name>
</gene>
<dbReference type="Proteomes" id="UP001215598">
    <property type="component" value="Unassembled WGS sequence"/>
</dbReference>